<protein>
    <submittedName>
        <fullName evidence="2">Uncharacterized protein</fullName>
    </submittedName>
</protein>
<evidence type="ECO:0000313" key="2">
    <source>
        <dbReference type="EMBL" id="MEU8133571.1"/>
    </source>
</evidence>
<organism evidence="2 3">
    <name type="scientific">Streptodolium elevatio</name>
    <dbReference type="NCBI Taxonomy" id="3157996"/>
    <lineage>
        <taxon>Bacteria</taxon>
        <taxon>Bacillati</taxon>
        <taxon>Actinomycetota</taxon>
        <taxon>Actinomycetes</taxon>
        <taxon>Kitasatosporales</taxon>
        <taxon>Streptomycetaceae</taxon>
        <taxon>Streptodolium</taxon>
    </lineage>
</organism>
<evidence type="ECO:0000256" key="1">
    <source>
        <dbReference type="SAM" id="MobiDB-lite"/>
    </source>
</evidence>
<keyword evidence="3" id="KW-1185">Reference proteome</keyword>
<proteinExistence type="predicted"/>
<name>A0ABV3DCU9_9ACTN</name>
<dbReference type="Proteomes" id="UP001551482">
    <property type="component" value="Unassembled WGS sequence"/>
</dbReference>
<accession>A0ABV3DCU9</accession>
<comment type="caution">
    <text evidence="2">The sequence shown here is derived from an EMBL/GenBank/DDBJ whole genome shotgun (WGS) entry which is preliminary data.</text>
</comment>
<gene>
    <name evidence="2" type="ORF">AB0C36_08700</name>
</gene>
<dbReference type="EMBL" id="JBEZFP010000015">
    <property type="protein sequence ID" value="MEU8133571.1"/>
    <property type="molecule type" value="Genomic_DNA"/>
</dbReference>
<feature type="region of interest" description="Disordered" evidence="1">
    <location>
        <begin position="111"/>
        <end position="142"/>
    </location>
</feature>
<evidence type="ECO:0000313" key="3">
    <source>
        <dbReference type="Proteomes" id="UP001551482"/>
    </source>
</evidence>
<feature type="compositionally biased region" description="Low complexity" evidence="1">
    <location>
        <begin position="115"/>
        <end position="129"/>
    </location>
</feature>
<dbReference type="Gene3D" id="3.30.70.100">
    <property type="match status" value="1"/>
</dbReference>
<sequence length="142" mass="14854">MSTAPAAPTAGAAVPAVPAVRIHDTVVLHRGDADSWTERLRREYAPGAARRGLALESVAREHVGTDTVAVHILWTLPGIRAFFGMRAAAGTDPSVAAFWSATDKIAVSRERRVTAPEPVVDPAVDPALDSTVDSPVDGEVPA</sequence>
<dbReference type="RefSeq" id="WP_358351267.1">
    <property type="nucleotide sequence ID" value="NZ_JBEZFP010000015.1"/>
</dbReference>
<reference evidence="2 3" key="1">
    <citation type="submission" date="2024-06" db="EMBL/GenBank/DDBJ databases">
        <title>The Natural Products Discovery Center: Release of the First 8490 Sequenced Strains for Exploring Actinobacteria Biosynthetic Diversity.</title>
        <authorList>
            <person name="Kalkreuter E."/>
            <person name="Kautsar S.A."/>
            <person name="Yang D."/>
            <person name="Bader C.D."/>
            <person name="Teijaro C.N."/>
            <person name="Fluegel L."/>
            <person name="Davis C.M."/>
            <person name="Simpson J.R."/>
            <person name="Lauterbach L."/>
            <person name="Steele A.D."/>
            <person name="Gui C."/>
            <person name="Meng S."/>
            <person name="Li G."/>
            <person name="Viehrig K."/>
            <person name="Ye F."/>
            <person name="Su P."/>
            <person name="Kiefer A.F."/>
            <person name="Nichols A."/>
            <person name="Cepeda A.J."/>
            <person name="Yan W."/>
            <person name="Fan B."/>
            <person name="Jiang Y."/>
            <person name="Adhikari A."/>
            <person name="Zheng C.-J."/>
            <person name="Schuster L."/>
            <person name="Cowan T.M."/>
            <person name="Smanski M.J."/>
            <person name="Chevrette M.G."/>
            <person name="De Carvalho L.P.S."/>
            <person name="Shen B."/>
        </authorList>
    </citation>
    <scope>NUCLEOTIDE SEQUENCE [LARGE SCALE GENOMIC DNA]</scope>
    <source>
        <strain evidence="2 3">NPDC048946</strain>
    </source>
</reference>